<accession>A0A1X7GWF9</accession>
<keyword evidence="5 7" id="KW-0472">Membrane</keyword>
<dbReference type="PANTHER" id="PTHR30619:SF1">
    <property type="entry name" value="RECOMBINATION PROTEIN 2"/>
    <property type="match status" value="1"/>
</dbReference>
<dbReference type="NCBIfam" id="TIGR00360">
    <property type="entry name" value="ComEC_N-term"/>
    <property type="match status" value="1"/>
</dbReference>
<dbReference type="AlphaFoldDB" id="A0A1X7GWF9"/>
<keyword evidence="11" id="KW-1185">Reference proteome</keyword>
<feature type="domain" description="ComEC/Rec2-related protein" evidence="8">
    <location>
        <begin position="241"/>
        <end position="524"/>
    </location>
</feature>
<feature type="transmembrane region" description="Helical" evidence="7">
    <location>
        <begin position="408"/>
        <end position="429"/>
    </location>
</feature>
<evidence type="ECO:0000259" key="9">
    <source>
        <dbReference type="Pfam" id="PF13567"/>
    </source>
</evidence>
<feature type="transmembrane region" description="Helical" evidence="7">
    <location>
        <begin position="49"/>
        <end position="68"/>
    </location>
</feature>
<feature type="transmembrane region" description="Helical" evidence="7">
    <location>
        <begin position="369"/>
        <end position="387"/>
    </location>
</feature>
<dbReference type="Pfam" id="PF03772">
    <property type="entry name" value="Competence"/>
    <property type="match status" value="1"/>
</dbReference>
<feature type="domain" description="DUF4131" evidence="9">
    <location>
        <begin position="48"/>
        <end position="195"/>
    </location>
</feature>
<dbReference type="GO" id="GO:0005886">
    <property type="term" value="C:plasma membrane"/>
    <property type="evidence" value="ECO:0007669"/>
    <property type="project" value="UniProtKB-SubCell"/>
</dbReference>
<dbReference type="PANTHER" id="PTHR30619">
    <property type="entry name" value="DNA INTERNALIZATION/COMPETENCE PROTEIN COMEC/REC2"/>
    <property type="match status" value="1"/>
</dbReference>
<feature type="transmembrane region" description="Helical" evidence="7">
    <location>
        <begin position="498"/>
        <end position="518"/>
    </location>
</feature>
<gene>
    <name evidence="10" type="ORF">SAMN06295910_2387</name>
</gene>
<feature type="transmembrane region" description="Helical" evidence="7">
    <location>
        <begin position="265"/>
        <end position="288"/>
    </location>
</feature>
<feature type="transmembrane region" description="Helical" evidence="7">
    <location>
        <begin position="461"/>
        <end position="486"/>
    </location>
</feature>
<evidence type="ECO:0000256" key="5">
    <source>
        <dbReference type="ARBA" id="ARBA00023136"/>
    </source>
</evidence>
<feature type="region of interest" description="Disordered" evidence="6">
    <location>
        <begin position="693"/>
        <end position="715"/>
    </location>
</feature>
<evidence type="ECO:0000256" key="7">
    <source>
        <dbReference type="SAM" id="Phobius"/>
    </source>
</evidence>
<evidence type="ECO:0000256" key="3">
    <source>
        <dbReference type="ARBA" id="ARBA00022692"/>
    </source>
</evidence>
<reference evidence="11" key="1">
    <citation type="submission" date="2017-04" db="EMBL/GenBank/DDBJ databases">
        <authorList>
            <person name="Varghese N."/>
            <person name="Submissions S."/>
        </authorList>
    </citation>
    <scope>NUCLEOTIDE SEQUENCE [LARGE SCALE GENOMIC DNA]</scope>
    <source>
        <strain evidence="11">Dd16</strain>
    </source>
</reference>
<dbReference type="Pfam" id="PF13567">
    <property type="entry name" value="DUF4131"/>
    <property type="match status" value="1"/>
</dbReference>
<evidence type="ECO:0000259" key="8">
    <source>
        <dbReference type="Pfam" id="PF03772"/>
    </source>
</evidence>
<feature type="transmembrane region" description="Helical" evidence="7">
    <location>
        <begin position="25"/>
        <end position="43"/>
    </location>
</feature>
<name>A0A1X7GWF9_9SPHN</name>
<feature type="transmembrane region" description="Helical" evidence="7">
    <location>
        <begin position="300"/>
        <end position="318"/>
    </location>
</feature>
<keyword evidence="4 7" id="KW-1133">Transmembrane helix</keyword>
<protein>
    <submittedName>
        <fullName evidence="10">Competence protein ComEC</fullName>
    </submittedName>
</protein>
<evidence type="ECO:0000256" key="4">
    <source>
        <dbReference type="ARBA" id="ARBA00022989"/>
    </source>
</evidence>
<dbReference type="InterPro" id="IPR025405">
    <property type="entry name" value="DUF4131"/>
</dbReference>
<dbReference type="InterPro" id="IPR052159">
    <property type="entry name" value="Competence_DNA_uptake"/>
</dbReference>
<dbReference type="Proteomes" id="UP000192934">
    <property type="component" value="Chromosome I"/>
</dbReference>
<evidence type="ECO:0000313" key="10">
    <source>
        <dbReference type="EMBL" id="SMF75811.1"/>
    </source>
</evidence>
<proteinExistence type="predicted"/>
<dbReference type="InterPro" id="IPR004477">
    <property type="entry name" value="ComEC_N"/>
</dbReference>
<feature type="transmembrane region" description="Helical" evidence="7">
    <location>
        <begin position="75"/>
        <end position="92"/>
    </location>
</feature>
<feature type="compositionally biased region" description="Polar residues" evidence="6">
    <location>
        <begin position="697"/>
        <end position="715"/>
    </location>
</feature>
<evidence type="ECO:0000256" key="2">
    <source>
        <dbReference type="ARBA" id="ARBA00022475"/>
    </source>
</evidence>
<dbReference type="EMBL" id="LT840185">
    <property type="protein sequence ID" value="SMF75811.1"/>
    <property type="molecule type" value="Genomic_DNA"/>
</dbReference>
<dbReference type="RefSeq" id="WP_244552340.1">
    <property type="nucleotide sequence ID" value="NZ_LT840185.1"/>
</dbReference>
<feature type="transmembrane region" description="Helical" evidence="7">
    <location>
        <begin position="435"/>
        <end position="454"/>
    </location>
</feature>
<dbReference type="STRING" id="941907.SAMN06295910_2387"/>
<organism evidence="10 11">
    <name type="scientific">Allosphingosinicella indica</name>
    <dbReference type="NCBI Taxonomy" id="941907"/>
    <lineage>
        <taxon>Bacteria</taxon>
        <taxon>Pseudomonadati</taxon>
        <taxon>Pseudomonadota</taxon>
        <taxon>Alphaproteobacteria</taxon>
        <taxon>Sphingomonadales</taxon>
        <taxon>Sphingomonadaceae</taxon>
        <taxon>Allosphingosinicella</taxon>
    </lineage>
</organism>
<evidence type="ECO:0000256" key="1">
    <source>
        <dbReference type="ARBA" id="ARBA00004651"/>
    </source>
</evidence>
<keyword evidence="3 7" id="KW-0812">Transmembrane</keyword>
<keyword evidence="2" id="KW-1003">Cell membrane</keyword>
<feature type="transmembrane region" description="Helical" evidence="7">
    <location>
        <begin position="324"/>
        <end position="341"/>
    </location>
</feature>
<evidence type="ECO:0000313" key="11">
    <source>
        <dbReference type="Proteomes" id="UP000192934"/>
    </source>
</evidence>
<sequence>MRPLGSLRSLAEALELIAEREHDRLPLWLPVGLGAGIAAWFVLPDARWWTVFLLIAAALAMAALAFAGGTRWGRALAIFAGVAALGVALIWWKAERVAAPVLERPVVTSFTGRIAQVEPLPARQSVRLTLATASDDIPPKVRVSIPEDRMRDGLRPGAEIALRTRLMPPPPMAVPGAYDFARVAWFQGLGGTGRVIGDVEIVREAPRGAWGDRIAGWRQQLSAHVRESVGEGGAGAIAATLVTGDRGAITDEDAEAMRRSGLAHLLSISGLHVTAVVGAAMLLTLKLLALSPALALRWPLVLVAAGAGAATGVSYTLLTGAEVPTIRSCIAALLVLGGIAMGREALTLRLIAAGALIVLLFWPDALAGPSFQMSFAAVTSIVVLHEHPRVKALLARREEGYAARIARGMLALLLTGIAVELTLTPIALFHFHKSGMYGALANIIAIPLTTFIVMPAEALGLLFDVVGLGAPFWWVAGQGLTFMLWIAHSAANAPGALAMLPSMPPGAFGLIVAGGLWAALWQTRWRLAGFAPIVAGALWAFATPPPDLLVTGDGRHLALRMPDGRFATLRGRAGDYVRGILGEGLGTDGELSALDETRTASCSRDLCVTDIVRDGRRWRLLATRSRDFVAWRDMIRACAEADIVVADRRLPEACAPRWIKADRALLAKTGGLAISLGGRPKVVSVADRVGRHPWRQDGQSSAFTAASSLPATSTK</sequence>
<feature type="transmembrane region" description="Helical" evidence="7">
    <location>
        <begin position="525"/>
        <end position="542"/>
    </location>
</feature>
<comment type="subcellular location">
    <subcellularLocation>
        <location evidence="1">Cell membrane</location>
        <topology evidence="1">Multi-pass membrane protein</topology>
    </subcellularLocation>
</comment>
<evidence type="ECO:0000256" key="6">
    <source>
        <dbReference type="SAM" id="MobiDB-lite"/>
    </source>
</evidence>